<keyword evidence="1" id="KW-1133">Transmembrane helix</keyword>
<keyword evidence="3" id="KW-0813">Transport</keyword>
<feature type="transmembrane region" description="Helical" evidence="1">
    <location>
        <begin position="39"/>
        <end position="57"/>
    </location>
</feature>
<accession>A0A2W7U214</accession>
<evidence type="ECO:0000313" key="4">
    <source>
        <dbReference type="Proteomes" id="UP000249177"/>
    </source>
</evidence>
<evidence type="ECO:0000256" key="1">
    <source>
        <dbReference type="SAM" id="Phobius"/>
    </source>
</evidence>
<keyword evidence="1" id="KW-0812">Transmembrane</keyword>
<dbReference type="EMBL" id="QKXH01000001">
    <property type="protein sequence ID" value="PZX95200.1"/>
    <property type="molecule type" value="Genomic_DNA"/>
</dbReference>
<feature type="transmembrane region" description="Helical" evidence="1">
    <location>
        <begin position="89"/>
        <end position="110"/>
    </location>
</feature>
<organism evidence="3 4">
    <name type="scientific">Flavobacterium aquariorum</name>
    <dbReference type="NCBI Taxonomy" id="2217670"/>
    <lineage>
        <taxon>Bacteria</taxon>
        <taxon>Pseudomonadati</taxon>
        <taxon>Bacteroidota</taxon>
        <taxon>Flavobacteriia</taxon>
        <taxon>Flavobacteriales</taxon>
        <taxon>Flavobacteriaceae</taxon>
        <taxon>Flavobacterium</taxon>
    </lineage>
</organism>
<feature type="transmembrane region" description="Helical" evidence="1">
    <location>
        <begin position="193"/>
        <end position="214"/>
    </location>
</feature>
<dbReference type="GO" id="GO:0034220">
    <property type="term" value="P:monoatomic ion transmembrane transport"/>
    <property type="evidence" value="ECO:0007669"/>
    <property type="project" value="UniProtKB-KW"/>
</dbReference>
<keyword evidence="3" id="KW-0406">Ion transport</keyword>
<feature type="transmembrane region" description="Helical" evidence="1">
    <location>
        <begin position="122"/>
        <end position="142"/>
    </location>
</feature>
<proteinExistence type="predicted"/>
<dbReference type="SUPFAM" id="SSF81324">
    <property type="entry name" value="Voltage-gated potassium channels"/>
    <property type="match status" value="1"/>
</dbReference>
<dbReference type="AlphaFoldDB" id="A0A2W7U214"/>
<dbReference type="RefSeq" id="WP_111408271.1">
    <property type="nucleotide sequence ID" value="NZ_QKXH01000001.1"/>
</dbReference>
<protein>
    <submittedName>
        <fullName evidence="3">Two pore domain potassium channel family protein</fullName>
    </submittedName>
</protein>
<dbReference type="OrthoDB" id="9799090at2"/>
<reference evidence="3 4" key="1">
    <citation type="submission" date="2018-06" db="EMBL/GenBank/DDBJ databases">
        <title>Flavobacterium sp IMCC34762, genome.</title>
        <authorList>
            <person name="Joung Y."/>
            <person name="Cho J."/>
            <person name="Song J."/>
        </authorList>
    </citation>
    <scope>NUCLEOTIDE SEQUENCE [LARGE SCALE GENOMIC DNA]</scope>
    <source>
        <strain evidence="3 4">IMCC34762</strain>
    </source>
</reference>
<dbReference type="InterPro" id="IPR013099">
    <property type="entry name" value="K_chnl_dom"/>
</dbReference>
<dbReference type="Pfam" id="PF07885">
    <property type="entry name" value="Ion_trans_2"/>
    <property type="match status" value="1"/>
</dbReference>
<dbReference type="Gene3D" id="1.10.287.70">
    <property type="match status" value="1"/>
</dbReference>
<feature type="domain" description="Potassium channel" evidence="2">
    <location>
        <begin position="142"/>
        <end position="217"/>
    </location>
</feature>
<dbReference type="Proteomes" id="UP000249177">
    <property type="component" value="Unassembled WGS sequence"/>
</dbReference>
<sequence>MDKLKDFLYQNKYEILLFGLIQHLFIGILFFDLSGTLKFVWVSNIIVLGFATIGIFIQKGKRKNQIRNILLFLVLLITLGIPFNNENLFFLITVNVLYILFFIFIFWEVLKFLVSPSYINKDVISAAACGYFLLIEISVFIMQTHFYQNPKSFNGISTSTPYASFTDLVYFCCITFSSIGFGDITPNSQQTKLFTSLLGIIGQFYSVVLVGILISKFSSHEKK</sequence>
<feature type="transmembrane region" description="Helical" evidence="1">
    <location>
        <begin position="66"/>
        <end position="83"/>
    </location>
</feature>
<keyword evidence="3" id="KW-0407">Ion channel</keyword>
<name>A0A2W7U214_9FLAO</name>
<evidence type="ECO:0000313" key="3">
    <source>
        <dbReference type="EMBL" id="PZX95200.1"/>
    </source>
</evidence>
<evidence type="ECO:0000259" key="2">
    <source>
        <dbReference type="Pfam" id="PF07885"/>
    </source>
</evidence>
<keyword evidence="4" id="KW-1185">Reference proteome</keyword>
<gene>
    <name evidence="3" type="ORF">DOS84_01125</name>
</gene>
<comment type="caution">
    <text evidence="3">The sequence shown here is derived from an EMBL/GenBank/DDBJ whole genome shotgun (WGS) entry which is preliminary data.</text>
</comment>
<feature type="transmembrane region" description="Helical" evidence="1">
    <location>
        <begin position="12"/>
        <end position="33"/>
    </location>
</feature>
<keyword evidence="1" id="KW-0472">Membrane</keyword>
<feature type="transmembrane region" description="Helical" evidence="1">
    <location>
        <begin position="162"/>
        <end position="181"/>
    </location>
</feature>